<name>A0A4C1ZP49_EUMVA</name>
<organism evidence="2 3">
    <name type="scientific">Eumeta variegata</name>
    <name type="common">Bagworm moth</name>
    <name type="synonym">Eumeta japonica</name>
    <dbReference type="NCBI Taxonomy" id="151549"/>
    <lineage>
        <taxon>Eukaryota</taxon>
        <taxon>Metazoa</taxon>
        <taxon>Ecdysozoa</taxon>
        <taxon>Arthropoda</taxon>
        <taxon>Hexapoda</taxon>
        <taxon>Insecta</taxon>
        <taxon>Pterygota</taxon>
        <taxon>Neoptera</taxon>
        <taxon>Endopterygota</taxon>
        <taxon>Lepidoptera</taxon>
        <taxon>Glossata</taxon>
        <taxon>Ditrysia</taxon>
        <taxon>Tineoidea</taxon>
        <taxon>Psychidae</taxon>
        <taxon>Oiketicinae</taxon>
        <taxon>Eumeta</taxon>
    </lineage>
</organism>
<evidence type="ECO:0000313" key="3">
    <source>
        <dbReference type="Proteomes" id="UP000299102"/>
    </source>
</evidence>
<protein>
    <submittedName>
        <fullName evidence="2">Uncharacterized protein</fullName>
    </submittedName>
</protein>
<evidence type="ECO:0000313" key="2">
    <source>
        <dbReference type="EMBL" id="GBP89023.1"/>
    </source>
</evidence>
<dbReference type="EMBL" id="BGZK01001971">
    <property type="protein sequence ID" value="GBP89023.1"/>
    <property type="molecule type" value="Genomic_DNA"/>
</dbReference>
<keyword evidence="3" id="KW-1185">Reference proteome</keyword>
<dbReference type="Proteomes" id="UP000299102">
    <property type="component" value="Unassembled WGS sequence"/>
</dbReference>
<proteinExistence type="predicted"/>
<comment type="caution">
    <text evidence="2">The sequence shown here is derived from an EMBL/GenBank/DDBJ whole genome shotgun (WGS) entry which is preliminary data.</text>
</comment>
<sequence>MVPRMLMMELEGDQSNSVMIRRNSIEFELVSIHKSAVYACMYDTVACHRRCGIEHLCGSRHATARALTRTHAVVTHTQTCVHFSGILRRKLNKRMLGVDNDGDKYSGGPLPVRQPASRRTSPSKVFNCHPSAHSFSVKYPNPTQEADTLVTLSTRSALKSYSSSSLALMAVTVPLTGSTAVTILMVGVLPLIDVVSNPLAHTRHLRRCRGSIRAESHLRKPHGRCGREYQLSWNSSRWADINADNRRKLSHNAGGDE</sequence>
<gene>
    <name evidence="2" type="ORF">EVAR_36618_1</name>
</gene>
<accession>A0A4C1ZP49</accession>
<feature type="region of interest" description="Disordered" evidence="1">
    <location>
        <begin position="100"/>
        <end position="123"/>
    </location>
</feature>
<dbReference type="AlphaFoldDB" id="A0A4C1ZP49"/>
<evidence type="ECO:0000256" key="1">
    <source>
        <dbReference type="SAM" id="MobiDB-lite"/>
    </source>
</evidence>
<reference evidence="2 3" key="1">
    <citation type="journal article" date="2019" name="Commun. Biol.">
        <title>The bagworm genome reveals a unique fibroin gene that provides high tensile strength.</title>
        <authorList>
            <person name="Kono N."/>
            <person name="Nakamura H."/>
            <person name="Ohtoshi R."/>
            <person name="Tomita M."/>
            <person name="Numata K."/>
            <person name="Arakawa K."/>
        </authorList>
    </citation>
    <scope>NUCLEOTIDE SEQUENCE [LARGE SCALE GENOMIC DNA]</scope>
</reference>